<evidence type="ECO:0000313" key="8">
    <source>
        <dbReference type="EMBL" id="CAF0805623.1"/>
    </source>
</evidence>
<dbReference type="GO" id="GO:0022857">
    <property type="term" value="F:transmembrane transporter activity"/>
    <property type="evidence" value="ECO:0007669"/>
    <property type="project" value="UniProtKB-UniRule"/>
</dbReference>
<evidence type="ECO:0000256" key="2">
    <source>
        <dbReference type="ARBA" id="ARBA00007168"/>
    </source>
</evidence>
<evidence type="ECO:0000256" key="6">
    <source>
        <dbReference type="RuleBase" id="RU368066"/>
    </source>
</evidence>
<feature type="transmembrane region" description="Helical" evidence="6">
    <location>
        <begin position="183"/>
        <end position="202"/>
    </location>
</feature>
<evidence type="ECO:0000256" key="5">
    <source>
        <dbReference type="ARBA" id="ARBA00023136"/>
    </source>
</evidence>
<dbReference type="PANTHER" id="PTHR12385">
    <property type="entry name" value="CHOLINE TRANSPORTER-LIKE (SLC FAMILY 44)"/>
    <property type="match status" value="1"/>
</dbReference>
<evidence type="ECO:0000313" key="7">
    <source>
        <dbReference type="EMBL" id="CAF0792388.1"/>
    </source>
</evidence>
<keyword evidence="4 6" id="KW-1133">Transmembrane helix</keyword>
<feature type="transmembrane region" description="Helical" evidence="6">
    <location>
        <begin position="283"/>
        <end position="303"/>
    </location>
</feature>
<feature type="transmembrane region" description="Helical" evidence="6">
    <location>
        <begin position="143"/>
        <end position="162"/>
    </location>
</feature>
<feature type="transmembrane region" description="Helical" evidence="6">
    <location>
        <begin position="323"/>
        <end position="339"/>
    </location>
</feature>
<dbReference type="Proteomes" id="UP000677228">
    <property type="component" value="Unassembled WGS sequence"/>
</dbReference>
<keyword evidence="3 6" id="KW-0812">Transmembrane</keyword>
<reference evidence="8" key="1">
    <citation type="submission" date="2021-02" db="EMBL/GenBank/DDBJ databases">
        <authorList>
            <person name="Nowell W R."/>
        </authorList>
    </citation>
    <scope>NUCLEOTIDE SEQUENCE</scope>
</reference>
<evidence type="ECO:0000256" key="4">
    <source>
        <dbReference type="ARBA" id="ARBA00022989"/>
    </source>
</evidence>
<evidence type="ECO:0000256" key="3">
    <source>
        <dbReference type="ARBA" id="ARBA00022692"/>
    </source>
</evidence>
<dbReference type="PANTHER" id="PTHR12385:SF4">
    <property type="entry name" value="PROTEIN PNS1"/>
    <property type="match status" value="1"/>
</dbReference>
<dbReference type="Proteomes" id="UP000663829">
    <property type="component" value="Unassembled WGS sequence"/>
</dbReference>
<accession>A0A813SUN1</accession>
<dbReference type="OrthoDB" id="44736at2759"/>
<feature type="transmembrane region" description="Helical" evidence="6">
    <location>
        <begin position="385"/>
        <end position="410"/>
    </location>
</feature>
<feature type="transmembrane region" description="Helical" evidence="6">
    <location>
        <begin position="238"/>
        <end position="271"/>
    </location>
</feature>
<dbReference type="AlphaFoldDB" id="A0A813SUN1"/>
<dbReference type="EMBL" id="CAJOBC010000477">
    <property type="protein sequence ID" value="CAF3591014.1"/>
    <property type="molecule type" value="Genomic_DNA"/>
</dbReference>
<evidence type="ECO:0000313" key="10">
    <source>
        <dbReference type="EMBL" id="CAF3591014.1"/>
    </source>
</evidence>
<keyword evidence="5 6" id="KW-0472">Membrane</keyword>
<organism evidence="8 11">
    <name type="scientific">Didymodactylos carnosus</name>
    <dbReference type="NCBI Taxonomy" id="1234261"/>
    <lineage>
        <taxon>Eukaryota</taxon>
        <taxon>Metazoa</taxon>
        <taxon>Spiralia</taxon>
        <taxon>Gnathifera</taxon>
        <taxon>Rotifera</taxon>
        <taxon>Eurotatoria</taxon>
        <taxon>Bdelloidea</taxon>
        <taxon>Philodinida</taxon>
        <taxon>Philodinidae</taxon>
        <taxon>Didymodactylos</taxon>
    </lineage>
</organism>
<sequence length="503" mass="55614">MDQPLLGSGGAARLIDVQKIETLPNANEKPQIEGGGWKDRGFAIAFWIHVLCVVIIGLVLGIPAIRYDTNETFDDSTRKPLDFDASLFLRIFMLASGVGGFASVFFFFVLQRCAGQLIKCSLYTGLFMQIVFAAVMFKFAWGFGIFMLLFIFLTIWYIYYVRNRIPFAEAHIKTGCAALARHPSVYFVALGMLIVQCLWVFFWSMLALGFEHAINDYPRNSTLYDNVSKEGSKSGGGIFVFVLLVSLYWGSITFKTVVHFVSACVVGDWWFTNSDHIVRSSVNRAFTTNFGSLAFGSLIVAVIKSLRTIAQNAQNNAQRQGNIVVTLITCCAACILQILERVIGFLNEWAFIFCALTGASFIQASKDVVELFKRRGWTLIINDDLTGNALAITSLAVGFISAAIGGITVYTVMPHNPSRIEIAGIGAFFCFLIGLAMSTIMTSILTSCVRTVFVCFALNPSALASTHPEHLSELVTAWYRFHPQEFAQSGYAYHLPKPPSTEV</sequence>
<dbReference type="InterPro" id="IPR007603">
    <property type="entry name" value="Choline_transptr-like"/>
</dbReference>
<evidence type="ECO:0000313" key="9">
    <source>
        <dbReference type="EMBL" id="CAF3575101.1"/>
    </source>
</evidence>
<dbReference type="EMBL" id="CAJNOQ010000477">
    <property type="protein sequence ID" value="CAF0805623.1"/>
    <property type="molecule type" value="Genomic_DNA"/>
</dbReference>
<name>A0A813SUN1_9BILA</name>
<feature type="transmembrane region" description="Helical" evidence="6">
    <location>
        <begin position="87"/>
        <end position="110"/>
    </location>
</feature>
<dbReference type="Pfam" id="PF04515">
    <property type="entry name" value="Choline_transpo"/>
    <property type="match status" value="1"/>
</dbReference>
<dbReference type="Proteomes" id="UP000681722">
    <property type="component" value="Unassembled WGS sequence"/>
</dbReference>
<comment type="similarity">
    <text evidence="2 6">Belongs to the CTL (choline transporter-like) family.</text>
</comment>
<proteinExistence type="inferred from homology"/>
<feature type="transmembrane region" description="Helical" evidence="6">
    <location>
        <begin position="422"/>
        <end position="445"/>
    </location>
</feature>
<comment type="caution">
    <text evidence="8">The sequence shown here is derived from an EMBL/GenBank/DDBJ whole genome shotgun (WGS) entry which is preliminary data.</text>
</comment>
<dbReference type="EMBL" id="CAJOBA010001079">
    <property type="protein sequence ID" value="CAF3575101.1"/>
    <property type="molecule type" value="Genomic_DNA"/>
</dbReference>
<dbReference type="EMBL" id="CAJNOK010001079">
    <property type="protein sequence ID" value="CAF0792388.1"/>
    <property type="molecule type" value="Genomic_DNA"/>
</dbReference>
<comment type="subcellular location">
    <subcellularLocation>
        <location evidence="6">Cell membrane</location>
        <topology evidence="6">Multi-pass membrane protein</topology>
    </subcellularLocation>
    <subcellularLocation>
        <location evidence="1">Membrane</location>
        <topology evidence="1">Multi-pass membrane protein</topology>
    </subcellularLocation>
</comment>
<keyword evidence="11" id="KW-1185">Reference proteome</keyword>
<feature type="transmembrane region" description="Helical" evidence="6">
    <location>
        <begin position="117"/>
        <end position="137"/>
    </location>
</feature>
<feature type="transmembrane region" description="Helical" evidence="6">
    <location>
        <begin position="44"/>
        <end position="67"/>
    </location>
</feature>
<protein>
    <recommendedName>
        <fullName evidence="6">Choline transporter-like protein</fullName>
    </recommendedName>
</protein>
<dbReference type="GO" id="GO:0005886">
    <property type="term" value="C:plasma membrane"/>
    <property type="evidence" value="ECO:0007669"/>
    <property type="project" value="UniProtKB-SubCell"/>
</dbReference>
<comment type="function">
    <text evidence="6">Choline transporter.</text>
</comment>
<evidence type="ECO:0000313" key="11">
    <source>
        <dbReference type="Proteomes" id="UP000663829"/>
    </source>
</evidence>
<dbReference type="Proteomes" id="UP000682733">
    <property type="component" value="Unassembled WGS sequence"/>
</dbReference>
<gene>
    <name evidence="8" type="ORF">GPM918_LOCUS3757</name>
    <name evidence="7" type="ORF">OVA965_LOCUS4203</name>
    <name evidence="10" type="ORF">SRO942_LOCUS3757</name>
    <name evidence="9" type="ORF">TMI583_LOCUS4201</name>
</gene>
<evidence type="ECO:0000256" key="1">
    <source>
        <dbReference type="ARBA" id="ARBA00004141"/>
    </source>
</evidence>